<name>A0AAD6QS41_9ROSI</name>
<evidence type="ECO:0000313" key="2">
    <source>
        <dbReference type="EMBL" id="KAJ6995637.1"/>
    </source>
</evidence>
<evidence type="ECO:0000313" key="3">
    <source>
        <dbReference type="Proteomes" id="UP001164929"/>
    </source>
</evidence>
<dbReference type="EMBL" id="JAQIZT010000005">
    <property type="protein sequence ID" value="KAJ6995637.1"/>
    <property type="molecule type" value="Genomic_DNA"/>
</dbReference>
<dbReference type="AlphaFoldDB" id="A0AAD6QS41"/>
<comment type="caution">
    <text evidence="2">The sequence shown here is derived from an EMBL/GenBank/DDBJ whole genome shotgun (WGS) entry which is preliminary data.</text>
</comment>
<keyword evidence="1" id="KW-1133">Transmembrane helix</keyword>
<keyword evidence="1" id="KW-0472">Membrane</keyword>
<gene>
    <name evidence="2" type="ORF">NC653_012477</name>
</gene>
<proteinExistence type="predicted"/>
<reference evidence="2" key="1">
    <citation type="journal article" date="2023" name="Mol. Ecol. Resour.">
        <title>Chromosome-level genome assembly of a triploid poplar Populus alba 'Berolinensis'.</title>
        <authorList>
            <person name="Chen S."/>
            <person name="Yu Y."/>
            <person name="Wang X."/>
            <person name="Wang S."/>
            <person name="Zhang T."/>
            <person name="Zhou Y."/>
            <person name="He R."/>
            <person name="Meng N."/>
            <person name="Wang Y."/>
            <person name="Liu W."/>
            <person name="Liu Z."/>
            <person name="Liu J."/>
            <person name="Guo Q."/>
            <person name="Huang H."/>
            <person name="Sederoff R.R."/>
            <person name="Wang G."/>
            <person name="Qu G."/>
            <person name="Chen S."/>
        </authorList>
    </citation>
    <scope>NUCLEOTIDE SEQUENCE</scope>
    <source>
        <strain evidence="2">SC-2020</strain>
    </source>
</reference>
<protein>
    <submittedName>
        <fullName evidence="2">Uncharacterized protein</fullName>
    </submittedName>
</protein>
<accession>A0AAD6QS41</accession>
<sequence length="93" mass="10746">MLDLMIPSLNTTDLQLFVIQRASSSYLGCNWIIAMLLLVGVSLSRTQMQQRHVVVVNPLQHRCVVMCTKYLTENMHNSEIVTDFMLKCVYIRK</sequence>
<feature type="transmembrane region" description="Helical" evidence="1">
    <location>
        <begin position="24"/>
        <end position="43"/>
    </location>
</feature>
<evidence type="ECO:0000256" key="1">
    <source>
        <dbReference type="SAM" id="Phobius"/>
    </source>
</evidence>
<organism evidence="2 3">
    <name type="scientific">Populus alba x Populus x berolinensis</name>
    <dbReference type="NCBI Taxonomy" id="444605"/>
    <lineage>
        <taxon>Eukaryota</taxon>
        <taxon>Viridiplantae</taxon>
        <taxon>Streptophyta</taxon>
        <taxon>Embryophyta</taxon>
        <taxon>Tracheophyta</taxon>
        <taxon>Spermatophyta</taxon>
        <taxon>Magnoliopsida</taxon>
        <taxon>eudicotyledons</taxon>
        <taxon>Gunneridae</taxon>
        <taxon>Pentapetalae</taxon>
        <taxon>rosids</taxon>
        <taxon>fabids</taxon>
        <taxon>Malpighiales</taxon>
        <taxon>Salicaceae</taxon>
        <taxon>Saliceae</taxon>
        <taxon>Populus</taxon>
    </lineage>
</organism>
<dbReference type="Proteomes" id="UP001164929">
    <property type="component" value="Chromosome 5"/>
</dbReference>
<keyword evidence="3" id="KW-1185">Reference proteome</keyword>
<keyword evidence="1" id="KW-0812">Transmembrane</keyword>